<evidence type="ECO:0000256" key="12">
    <source>
        <dbReference type="SAM" id="Phobius"/>
    </source>
</evidence>
<dbReference type="CDD" id="cd00082">
    <property type="entry name" value="HisKA"/>
    <property type="match status" value="1"/>
</dbReference>
<dbReference type="InterPro" id="IPR050428">
    <property type="entry name" value="TCS_sensor_his_kinase"/>
</dbReference>
<dbReference type="PANTHER" id="PTHR45436">
    <property type="entry name" value="SENSOR HISTIDINE KINASE YKOH"/>
    <property type="match status" value="1"/>
</dbReference>
<evidence type="ECO:0000256" key="2">
    <source>
        <dbReference type="ARBA" id="ARBA00004141"/>
    </source>
</evidence>
<proteinExistence type="predicted"/>
<accession>A0A1I3ZPU0</accession>
<comment type="catalytic activity">
    <reaction evidence="1">
        <text>ATP + protein L-histidine = ADP + protein N-phospho-L-histidine.</text>
        <dbReference type="EC" id="2.7.13.3"/>
    </reaction>
</comment>
<evidence type="ECO:0000256" key="6">
    <source>
        <dbReference type="ARBA" id="ARBA00022692"/>
    </source>
</evidence>
<dbReference type="Proteomes" id="UP000323300">
    <property type="component" value="Unassembled WGS sequence"/>
</dbReference>
<keyword evidence="12" id="KW-0472">Membrane</keyword>
<dbReference type="Gene3D" id="3.30.565.10">
    <property type="entry name" value="Histidine kinase-like ATPase, C-terminal domain"/>
    <property type="match status" value="1"/>
</dbReference>
<organism evidence="15 16">
    <name type="scientific">Neomesorhizobium albiziae</name>
    <dbReference type="NCBI Taxonomy" id="335020"/>
    <lineage>
        <taxon>Bacteria</taxon>
        <taxon>Pseudomonadati</taxon>
        <taxon>Pseudomonadota</taxon>
        <taxon>Alphaproteobacteria</taxon>
        <taxon>Hyphomicrobiales</taxon>
        <taxon>Phyllobacteriaceae</taxon>
        <taxon>Neomesorhizobium</taxon>
    </lineage>
</organism>
<keyword evidence="16" id="KW-1185">Reference proteome</keyword>
<evidence type="ECO:0000256" key="7">
    <source>
        <dbReference type="ARBA" id="ARBA00022741"/>
    </source>
</evidence>
<dbReference type="SUPFAM" id="SSF47384">
    <property type="entry name" value="Homodimeric domain of signal transducing histidine kinase"/>
    <property type="match status" value="1"/>
</dbReference>
<dbReference type="Pfam" id="PF02518">
    <property type="entry name" value="HATPase_c"/>
    <property type="match status" value="1"/>
</dbReference>
<dbReference type="PROSITE" id="PS50109">
    <property type="entry name" value="HIS_KIN"/>
    <property type="match status" value="1"/>
</dbReference>
<feature type="transmembrane region" description="Helical" evidence="12">
    <location>
        <begin position="153"/>
        <end position="175"/>
    </location>
</feature>
<dbReference type="CDD" id="cd00075">
    <property type="entry name" value="HATPase"/>
    <property type="match status" value="1"/>
</dbReference>
<keyword evidence="6 12" id="KW-0812">Transmembrane</keyword>
<evidence type="ECO:0000256" key="1">
    <source>
        <dbReference type="ARBA" id="ARBA00000085"/>
    </source>
</evidence>
<evidence type="ECO:0000256" key="10">
    <source>
        <dbReference type="ARBA" id="ARBA00022989"/>
    </source>
</evidence>
<evidence type="ECO:0000256" key="5">
    <source>
        <dbReference type="ARBA" id="ARBA00022679"/>
    </source>
</evidence>
<comment type="subcellular location">
    <subcellularLocation>
        <location evidence="2">Membrane</location>
        <topology evidence="2">Multi-pass membrane protein</topology>
    </subcellularLocation>
</comment>
<protein>
    <recommendedName>
        <fullName evidence="3">histidine kinase</fullName>
        <ecNumber evidence="3">2.7.13.3</ecNumber>
    </recommendedName>
</protein>
<dbReference type="InterPro" id="IPR036890">
    <property type="entry name" value="HATPase_C_sf"/>
</dbReference>
<evidence type="ECO:0000259" key="14">
    <source>
        <dbReference type="PROSITE" id="PS50885"/>
    </source>
</evidence>
<keyword evidence="9" id="KW-0067">ATP-binding</keyword>
<dbReference type="InterPro" id="IPR003660">
    <property type="entry name" value="HAMP_dom"/>
</dbReference>
<evidence type="ECO:0000256" key="11">
    <source>
        <dbReference type="ARBA" id="ARBA00023012"/>
    </source>
</evidence>
<evidence type="ECO:0000256" key="9">
    <source>
        <dbReference type="ARBA" id="ARBA00022840"/>
    </source>
</evidence>
<evidence type="ECO:0000256" key="4">
    <source>
        <dbReference type="ARBA" id="ARBA00022553"/>
    </source>
</evidence>
<dbReference type="GO" id="GO:0005886">
    <property type="term" value="C:plasma membrane"/>
    <property type="evidence" value="ECO:0007669"/>
    <property type="project" value="TreeGrafter"/>
</dbReference>
<name>A0A1I3ZPU0_9HYPH</name>
<sequence>MTKSASMTRRLMLWLGGATLLFWVCAAPIGALVMREEFDEVFDSALQRNAQRLMPLVIDDLFQRAHSHDPRRIGNLAPEHKEYFTYQVRDRVGRVLLPSHGALAQSFDDAPLRHGFWETATHCIYTEEVVSGTLFLQIADPLDHRREAAMEGALSLFVPILLLAPLSMAVIWVVIRRSLAPIEVLRQEIGARDGGNLSPIGMIGLPVELDTIAASVDRLLERLRTALDAEREFAANSAHELRTPIAGALAQTQRLVAELPQGAAKARARGIETSLSSLAHLVEKLLQLARAESGIGIADHAIDLVPTIRLVVDDFGRKPENAGRLILDIDGCATLIRKVDVDAFAIVLRNLIENALIHGLPDTPTTVSVRIDGTIAIANAGPGVPIPELQEVTKRFRRGATTIAAGSGLGLPIAAMLIQRMGASLELASPARGREDGFEAIIRISR</sequence>
<dbReference type="AlphaFoldDB" id="A0A1I3ZPU0"/>
<evidence type="ECO:0000259" key="13">
    <source>
        <dbReference type="PROSITE" id="PS50109"/>
    </source>
</evidence>
<dbReference type="EC" id="2.7.13.3" evidence="3"/>
<reference evidence="15 16" key="1">
    <citation type="submission" date="2016-10" db="EMBL/GenBank/DDBJ databases">
        <authorList>
            <person name="Varghese N."/>
            <person name="Submissions S."/>
        </authorList>
    </citation>
    <scope>NUCLEOTIDE SEQUENCE [LARGE SCALE GENOMIC DNA]</scope>
    <source>
        <strain evidence="15 16">DSM 21822</strain>
    </source>
</reference>
<dbReference type="PROSITE" id="PS50885">
    <property type="entry name" value="HAMP"/>
    <property type="match status" value="1"/>
</dbReference>
<keyword evidence="5" id="KW-0808">Transferase</keyword>
<dbReference type="SMART" id="SM00388">
    <property type="entry name" value="HisKA"/>
    <property type="match status" value="1"/>
</dbReference>
<gene>
    <name evidence="15" type="ORF">SAMN04488498_106252</name>
</gene>
<evidence type="ECO:0000256" key="3">
    <source>
        <dbReference type="ARBA" id="ARBA00012438"/>
    </source>
</evidence>
<evidence type="ECO:0000256" key="8">
    <source>
        <dbReference type="ARBA" id="ARBA00022777"/>
    </source>
</evidence>
<feature type="domain" description="HAMP" evidence="14">
    <location>
        <begin position="176"/>
        <end position="228"/>
    </location>
</feature>
<dbReference type="Gene3D" id="1.20.5.1040">
    <property type="entry name" value="Sensor protein qsec"/>
    <property type="match status" value="1"/>
</dbReference>
<dbReference type="InterPro" id="IPR036097">
    <property type="entry name" value="HisK_dim/P_sf"/>
</dbReference>
<dbReference type="RefSeq" id="WP_149760592.1">
    <property type="nucleotide sequence ID" value="NZ_BSPE01000031.1"/>
</dbReference>
<evidence type="ECO:0000313" key="16">
    <source>
        <dbReference type="Proteomes" id="UP000323300"/>
    </source>
</evidence>
<dbReference type="Pfam" id="PF00512">
    <property type="entry name" value="HisKA"/>
    <property type="match status" value="1"/>
</dbReference>
<dbReference type="InterPro" id="IPR005467">
    <property type="entry name" value="His_kinase_dom"/>
</dbReference>
<feature type="domain" description="Histidine kinase" evidence="13">
    <location>
        <begin position="236"/>
        <end position="446"/>
    </location>
</feature>
<dbReference type="EMBL" id="FOSL01000006">
    <property type="protein sequence ID" value="SFK46112.1"/>
    <property type="molecule type" value="Genomic_DNA"/>
</dbReference>
<dbReference type="OrthoDB" id="9809766at2"/>
<keyword evidence="8 15" id="KW-0418">Kinase</keyword>
<dbReference type="GO" id="GO:0000155">
    <property type="term" value="F:phosphorelay sensor kinase activity"/>
    <property type="evidence" value="ECO:0007669"/>
    <property type="project" value="InterPro"/>
</dbReference>
<dbReference type="InterPro" id="IPR003594">
    <property type="entry name" value="HATPase_dom"/>
</dbReference>
<dbReference type="InterPro" id="IPR003661">
    <property type="entry name" value="HisK_dim/P_dom"/>
</dbReference>
<keyword evidence="4" id="KW-0597">Phosphoprotein</keyword>
<dbReference type="SUPFAM" id="SSF55874">
    <property type="entry name" value="ATPase domain of HSP90 chaperone/DNA topoisomerase II/histidine kinase"/>
    <property type="match status" value="1"/>
</dbReference>
<dbReference type="GO" id="GO:0005524">
    <property type="term" value="F:ATP binding"/>
    <property type="evidence" value="ECO:0007669"/>
    <property type="project" value="UniProtKB-KW"/>
</dbReference>
<dbReference type="PANTHER" id="PTHR45436:SF14">
    <property type="entry name" value="SENSOR PROTEIN QSEC"/>
    <property type="match status" value="1"/>
</dbReference>
<dbReference type="Gene3D" id="1.10.287.130">
    <property type="match status" value="1"/>
</dbReference>
<keyword evidence="11" id="KW-0902">Two-component regulatory system</keyword>
<evidence type="ECO:0000313" key="15">
    <source>
        <dbReference type="EMBL" id="SFK46112.1"/>
    </source>
</evidence>
<keyword evidence="7" id="KW-0547">Nucleotide-binding</keyword>
<dbReference type="SMART" id="SM00387">
    <property type="entry name" value="HATPase_c"/>
    <property type="match status" value="1"/>
</dbReference>
<keyword evidence="10 12" id="KW-1133">Transmembrane helix</keyword>